<dbReference type="Proteomes" id="UP000007347">
    <property type="component" value="Chromosome"/>
</dbReference>
<dbReference type="EMBL" id="FO203503">
    <property type="protein sequence ID" value="CCK80285.1"/>
    <property type="molecule type" value="Genomic_DNA"/>
</dbReference>
<evidence type="ECO:0000313" key="1">
    <source>
        <dbReference type="EMBL" id="CCK80285.1"/>
    </source>
</evidence>
<protein>
    <submittedName>
        <fullName evidence="1">Conserved uncharacterized protein</fullName>
    </submittedName>
</protein>
<dbReference type="KEGG" id="dto:TOL2_C21240"/>
<dbReference type="OrthoDB" id="5420904at2"/>
<accession>K0NH42</accession>
<organism evidence="1 2">
    <name type="scientific">Desulfobacula toluolica (strain DSM 7467 / Tol2)</name>
    <dbReference type="NCBI Taxonomy" id="651182"/>
    <lineage>
        <taxon>Bacteria</taxon>
        <taxon>Pseudomonadati</taxon>
        <taxon>Thermodesulfobacteriota</taxon>
        <taxon>Desulfobacteria</taxon>
        <taxon>Desulfobacterales</taxon>
        <taxon>Desulfobacteraceae</taxon>
        <taxon>Desulfobacula</taxon>
    </lineage>
</organism>
<sequence length="143" mass="15871">MGHEDKGHFAAKHQNKKIDKTIAEKIQALADDNCLTCSAAHRAGKALNVSPSEIGVQTDLLEYQITECQLGLYGFSDGEKKINPNIEISPDLNEQLDKVAENDRISCLECWNIAKKLKMKRIDVSSACEKKNIKIKPCQLGAF</sequence>
<evidence type="ECO:0000313" key="2">
    <source>
        <dbReference type="Proteomes" id="UP000007347"/>
    </source>
</evidence>
<proteinExistence type="predicted"/>
<dbReference type="HOGENOM" id="CLU_143367_0_0_7"/>
<dbReference type="AlphaFoldDB" id="K0NH42"/>
<keyword evidence="2" id="KW-1185">Reference proteome</keyword>
<name>K0NH42_DESTT</name>
<dbReference type="RefSeq" id="WP_014957597.1">
    <property type="nucleotide sequence ID" value="NC_018645.1"/>
</dbReference>
<gene>
    <name evidence="1" type="ordered locus">TOL2_C21240</name>
</gene>
<reference evidence="1 2" key="1">
    <citation type="journal article" date="2013" name="Environ. Microbiol.">
        <title>Complete genome, catabolic sub-proteomes and key-metabolites of Desulfobacula toluolica Tol2, a marine, aromatic compound-degrading, sulfate-reducing bacterium.</title>
        <authorList>
            <person name="Wohlbrand L."/>
            <person name="Jacob J.H."/>
            <person name="Kube M."/>
            <person name="Mussmann M."/>
            <person name="Jarling R."/>
            <person name="Beck A."/>
            <person name="Amann R."/>
            <person name="Wilkes H."/>
            <person name="Reinhardt R."/>
            <person name="Rabus R."/>
        </authorList>
    </citation>
    <scope>NUCLEOTIDE SEQUENCE [LARGE SCALE GENOMIC DNA]</scope>
    <source>
        <strain evidence="2">DSM 7467 / Tol2</strain>
    </source>
</reference>